<evidence type="ECO:0000313" key="5">
    <source>
        <dbReference type="Proteomes" id="UP000185657"/>
    </source>
</evidence>
<dbReference type="Pfam" id="PF20789">
    <property type="entry name" value="4HBT_3C"/>
    <property type="match status" value="1"/>
</dbReference>
<dbReference type="PANTHER" id="PTHR38110">
    <property type="entry name" value="CHROMOSOME 23, WHOLE GENOME SHOTGUN SEQUENCE"/>
    <property type="match status" value="1"/>
</dbReference>
<proteinExistence type="predicted"/>
<dbReference type="OrthoDB" id="4370297at2"/>
<reference evidence="4 5" key="1">
    <citation type="submission" date="2016-02" db="EMBL/GenBank/DDBJ databases">
        <title>Draft genome sequence of Hydrogenophaga sp. LPB0072.</title>
        <authorList>
            <person name="Shin S.-K."/>
            <person name="Yi H."/>
        </authorList>
    </citation>
    <scope>NUCLEOTIDE SEQUENCE [LARGE SCALE GENOMIC DNA]</scope>
    <source>
        <strain evidence="4 5">LPB0072</strain>
    </source>
</reference>
<evidence type="ECO:0000313" key="6">
    <source>
        <dbReference type="Proteomes" id="UP000185680"/>
    </source>
</evidence>
<dbReference type="PANTHER" id="PTHR38110:SF1">
    <property type="entry name" value="THIOESTERASE DOMAIN-CONTAINING PROTEIN"/>
    <property type="match status" value="1"/>
</dbReference>
<dbReference type="InterPro" id="IPR052389">
    <property type="entry name" value="Sec_Metab_Biosynth-Assoc"/>
</dbReference>
<evidence type="ECO:0000313" key="3">
    <source>
        <dbReference type="EMBL" id="AOW14981.1"/>
    </source>
</evidence>
<dbReference type="SUPFAM" id="SSF54637">
    <property type="entry name" value="Thioesterase/thiol ester dehydrase-isomerase"/>
    <property type="match status" value="2"/>
</dbReference>
<dbReference type="InterPro" id="IPR049449">
    <property type="entry name" value="TesB_ACOT8-like_N"/>
</dbReference>
<dbReference type="KEGG" id="hyl:LPB072_21345"/>
<dbReference type="EMBL" id="CP017476">
    <property type="protein sequence ID" value="AOW14981.1"/>
    <property type="molecule type" value="Genomic_DNA"/>
</dbReference>
<keyword evidence="5" id="KW-1185">Reference proteome</keyword>
<feature type="domain" description="Acyl-CoA thioesterase-like C-terminal" evidence="2">
    <location>
        <begin position="132"/>
        <end position="266"/>
    </location>
</feature>
<dbReference type="Pfam" id="PF13622">
    <property type="entry name" value="4HBT_3"/>
    <property type="match status" value="1"/>
</dbReference>
<sequence length="269" mass="29165">MTSHPFDQAIALNATGEHTFTGATSPAYANMVGPYGGITAATALNAVLQHPALLGEPVSLTVNFCAAVADGPFEVQAVAARTNRSTQHWTVAITQGGETMVTATALTAVRRDTWAAVEHTMPDVPAPGSVPLPTARGRVEWLNRYEMRFIEGGFPGVWDERDQGHSRTRQWVRDQPPRPLDFASLAAMADVFSPRIWHRRARFVPLGTVSITVYFHASQALLSANGDAHVLGQAQGQAFGQGFFDHSAQIWNQSGVMLATSHQVVYFKE</sequence>
<evidence type="ECO:0000313" key="4">
    <source>
        <dbReference type="EMBL" id="OAD41395.1"/>
    </source>
</evidence>
<evidence type="ECO:0000259" key="1">
    <source>
        <dbReference type="Pfam" id="PF13622"/>
    </source>
</evidence>
<gene>
    <name evidence="3" type="ORF">LPB072_21345</name>
    <name evidence="4" type="ORF">LPB72_13070</name>
</gene>
<protein>
    <submittedName>
        <fullName evidence="3">Acyl-CoA thioesterase</fullName>
    </submittedName>
</protein>
<dbReference type="EMBL" id="LVWD01000017">
    <property type="protein sequence ID" value="OAD41395.1"/>
    <property type="molecule type" value="Genomic_DNA"/>
</dbReference>
<feature type="domain" description="Acyl-CoA thioesterase-like N-terminal HotDog" evidence="1">
    <location>
        <begin position="27"/>
        <end position="106"/>
    </location>
</feature>
<dbReference type="InterPro" id="IPR042171">
    <property type="entry name" value="Acyl-CoA_hotdog"/>
</dbReference>
<accession>A0A162VZ56</accession>
<dbReference type="Gene3D" id="2.40.160.210">
    <property type="entry name" value="Acyl-CoA thioesterase, double hotdog domain"/>
    <property type="match status" value="1"/>
</dbReference>
<dbReference type="InterPro" id="IPR029069">
    <property type="entry name" value="HotDog_dom_sf"/>
</dbReference>
<organism evidence="3 6">
    <name type="scientific">Hydrogenophaga crassostreae</name>
    <dbReference type="NCBI Taxonomy" id="1763535"/>
    <lineage>
        <taxon>Bacteria</taxon>
        <taxon>Pseudomonadati</taxon>
        <taxon>Pseudomonadota</taxon>
        <taxon>Betaproteobacteria</taxon>
        <taxon>Burkholderiales</taxon>
        <taxon>Comamonadaceae</taxon>
        <taxon>Hydrogenophaga</taxon>
    </lineage>
</organism>
<dbReference type="AlphaFoldDB" id="A0A162VZ56"/>
<dbReference type="InterPro" id="IPR049450">
    <property type="entry name" value="ACOT8-like_C"/>
</dbReference>
<name>A0A162VZ56_9BURK</name>
<dbReference type="Proteomes" id="UP000185680">
    <property type="component" value="Chromosome"/>
</dbReference>
<reference evidence="3 6" key="2">
    <citation type="submission" date="2016-10" db="EMBL/GenBank/DDBJ databases">
        <title>Hydorgenophaga sp. LPB0072 isolated from gastropod.</title>
        <authorList>
            <person name="Kim E."/>
            <person name="Yi H."/>
        </authorList>
    </citation>
    <scope>NUCLEOTIDE SEQUENCE [LARGE SCALE GENOMIC DNA]</scope>
    <source>
        <strain evidence="3 6">LPB0072</strain>
    </source>
</reference>
<dbReference type="RefSeq" id="WP_066091378.1">
    <property type="nucleotide sequence ID" value="NZ_CP017476.1"/>
</dbReference>
<evidence type="ECO:0000259" key="2">
    <source>
        <dbReference type="Pfam" id="PF20789"/>
    </source>
</evidence>
<dbReference type="STRING" id="1763535.LPB072_21345"/>
<dbReference type="Proteomes" id="UP000185657">
    <property type="component" value="Unassembled WGS sequence"/>
</dbReference>